<dbReference type="VEuPathDB" id="GiardiaDB:QR46_2664"/>
<gene>
    <name evidence="1" type="ORF">QR46_2664</name>
</gene>
<dbReference type="SUPFAM" id="SSF50978">
    <property type="entry name" value="WD40 repeat-like"/>
    <property type="match status" value="1"/>
</dbReference>
<dbReference type="OrthoDB" id="10248854at2759"/>
<protein>
    <submittedName>
        <fullName evidence="1">Uncharacterized protein</fullName>
    </submittedName>
</protein>
<dbReference type="AlphaFoldDB" id="A0A132NTF4"/>
<dbReference type="Proteomes" id="UP000070089">
    <property type="component" value="Unassembled WGS sequence"/>
</dbReference>
<sequence length="421" mass="46243">MLMDCCKRKKFFAPVVTHVAVTSSARKSINQNKRPITFDQALTTIAHMDQAMTAFGSSEGTFYTFNWASCRITEVAKLESAIRSIFCFNREAFVGLSNGEIHLIPSLASMEKVTPICVASLGSAVVAIGMAGTPGNAFLCAATKDCHLYVYRMSSARLSYSVGRGRVFSSLPRFSSVSKPNPDAAQIPSAKDTVDNMENSVTEEESSEYIDTDPSHVKPEWKLYKEYATPSCIANTTDHFFGYCTEDLSFYYFNALTQKQVYKIDDESHFVKVAHIYERTSKYNMAGIRSALLGYNGTASDGGHVRLVNLTTGESRIVYTSCYNGCKGVFGVLRYMIIVDSNSLVVCKIGVADATELYKEPFAGGFIVLKSDFCINQLTETSASICATLLFNGGDYCRVTIEIDCEADTVSTEIFGSTLFV</sequence>
<accession>A0A132NTF4</accession>
<proteinExistence type="predicted"/>
<dbReference type="EMBL" id="JXTI01000073">
    <property type="protein sequence ID" value="KWX13326.1"/>
    <property type="molecule type" value="Genomic_DNA"/>
</dbReference>
<dbReference type="InterPro" id="IPR036322">
    <property type="entry name" value="WD40_repeat_dom_sf"/>
</dbReference>
<organism evidence="1 2">
    <name type="scientific">Giardia duodenalis assemblage B</name>
    <dbReference type="NCBI Taxonomy" id="1394984"/>
    <lineage>
        <taxon>Eukaryota</taxon>
        <taxon>Metamonada</taxon>
        <taxon>Diplomonadida</taxon>
        <taxon>Hexamitidae</taxon>
        <taxon>Giardiinae</taxon>
        <taxon>Giardia</taxon>
    </lineage>
</organism>
<evidence type="ECO:0000313" key="2">
    <source>
        <dbReference type="Proteomes" id="UP000070089"/>
    </source>
</evidence>
<name>A0A132NTF4_GIAIN</name>
<reference evidence="1 2" key="1">
    <citation type="journal article" date="2015" name="Mol. Biochem. Parasitol.">
        <title>Identification of polymorphic genes for use in assemblage B genotyping assays through comparative genomics of multiple assemblage B Giardia duodenalis isolates.</title>
        <authorList>
            <person name="Wielinga C."/>
            <person name="Thompson R.C."/>
            <person name="Monis P."/>
            <person name="Ryan U."/>
        </authorList>
    </citation>
    <scope>NUCLEOTIDE SEQUENCE [LARGE SCALE GENOMIC DNA]</scope>
    <source>
        <strain evidence="1 2">BAH15c1</strain>
    </source>
</reference>
<comment type="caution">
    <text evidence="1">The sequence shown here is derived from an EMBL/GenBank/DDBJ whole genome shotgun (WGS) entry which is preliminary data.</text>
</comment>
<evidence type="ECO:0000313" key="1">
    <source>
        <dbReference type="EMBL" id="KWX13326.1"/>
    </source>
</evidence>